<dbReference type="AlphaFoldDB" id="A0A8H3GZN3"/>
<name>A0A8H3GZN3_9AGAM</name>
<feature type="region of interest" description="Disordered" evidence="1">
    <location>
        <begin position="295"/>
        <end position="620"/>
    </location>
</feature>
<dbReference type="Proteomes" id="UP000663850">
    <property type="component" value="Unassembled WGS sequence"/>
</dbReference>
<gene>
    <name evidence="2" type="ORF">RDB_LOCUS65258</name>
</gene>
<feature type="compositionally biased region" description="Polar residues" evidence="1">
    <location>
        <begin position="143"/>
        <end position="191"/>
    </location>
</feature>
<accession>A0A8H3GZN3</accession>
<evidence type="ECO:0000256" key="1">
    <source>
        <dbReference type="SAM" id="MobiDB-lite"/>
    </source>
</evidence>
<feature type="compositionally biased region" description="Basic and acidic residues" evidence="1">
    <location>
        <begin position="449"/>
        <end position="467"/>
    </location>
</feature>
<feature type="compositionally biased region" description="Basic and acidic residues" evidence="1">
    <location>
        <begin position="205"/>
        <end position="214"/>
    </location>
</feature>
<feature type="compositionally biased region" description="Low complexity" evidence="1">
    <location>
        <begin position="1"/>
        <end position="16"/>
    </location>
</feature>
<evidence type="ECO:0000313" key="3">
    <source>
        <dbReference type="Proteomes" id="UP000663850"/>
    </source>
</evidence>
<organism evidence="2 3">
    <name type="scientific">Rhizoctonia solani</name>
    <dbReference type="NCBI Taxonomy" id="456999"/>
    <lineage>
        <taxon>Eukaryota</taxon>
        <taxon>Fungi</taxon>
        <taxon>Dikarya</taxon>
        <taxon>Basidiomycota</taxon>
        <taxon>Agaricomycotina</taxon>
        <taxon>Agaricomycetes</taxon>
        <taxon>Cantharellales</taxon>
        <taxon>Ceratobasidiaceae</taxon>
        <taxon>Rhizoctonia</taxon>
    </lineage>
</organism>
<feature type="compositionally biased region" description="Basic and acidic residues" evidence="1">
    <location>
        <begin position="297"/>
        <end position="313"/>
    </location>
</feature>
<feature type="compositionally biased region" description="Low complexity" evidence="1">
    <location>
        <begin position="383"/>
        <end position="400"/>
    </location>
</feature>
<proteinExistence type="predicted"/>
<evidence type="ECO:0000313" key="2">
    <source>
        <dbReference type="EMBL" id="CAE6473276.1"/>
    </source>
</evidence>
<reference evidence="2" key="1">
    <citation type="submission" date="2021-01" db="EMBL/GenBank/DDBJ databases">
        <authorList>
            <person name="Kaushik A."/>
        </authorList>
    </citation>
    <scope>NUCLEOTIDE SEQUENCE</scope>
    <source>
        <strain evidence="2">Type strain: AG8-Rh-89/</strain>
    </source>
</reference>
<feature type="region of interest" description="Disordered" evidence="1">
    <location>
        <begin position="1"/>
        <end position="272"/>
    </location>
</feature>
<feature type="compositionally biased region" description="Polar residues" evidence="1">
    <location>
        <begin position="565"/>
        <end position="594"/>
    </location>
</feature>
<feature type="region of interest" description="Disordered" evidence="1">
    <location>
        <begin position="701"/>
        <end position="924"/>
    </location>
</feature>
<feature type="compositionally biased region" description="Basic and acidic residues" evidence="1">
    <location>
        <begin position="27"/>
        <end position="37"/>
    </location>
</feature>
<comment type="caution">
    <text evidence="2">The sequence shown here is derived from an EMBL/GenBank/DDBJ whole genome shotgun (WGS) entry which is preliminary data.</text>
</comment>
<feature type="compositionally biased region" description="Basic and acidic residues" evidence="1">
    <location>
        <begin position="833"/>
        <end position="843"/>
    </location>
</feature>
<feature type="compositionally biased region" description="Polar residues" evidence="1">
    <location>
        <begin position="64"/>
        <end position="82"/>
    </location>
</feature>
<dbReference type="EMBL" id="CAJMWZ010003357">
    <property type="protein sequence ID" value="CAE6473276.1"/>
    <property type="molecule type" value="Genomic_DNA"/>
</dbReference>
<feature type="compositionally biased region" description="Basic and acidic residues" evidence="1">
    <location>
        <begin position="351"/>
        <end position="366"/>
    </location>
</feature>
<sequence>MASKNASARRSSRPSADPLHIAKRKRLIAEEFARDGTHSAIRKTISWGDIGRNGTDSPNKRTHTSLSQSITPGLSDMSTPTPINRPRPSLKPSSSQRTTLVSPRHRPSTQAGRESTGRPASILRQSQPGFTFRALSHDPAPQRPQSQPEVINLISDETPQSNKPLDNGNQVTGASGHSSSLRQATNPQQTIDRPAPTSPTSDVGTQHREQDDGRASPSHVSSPRPNTDVVASQKRPIDHSGPQATAKHPPVRPTSPSQRKRRTSEMGIQTIPDKEIDWLGDLDLDDSISAVEISRVWAERRSGPKGVEDEPRDWQPGPEPDEPLSGNFLDEFEGRSTNNKEGAPESLDGNGHLEETTEVLEDRDQSGEQDVAGQTIDQEDIPSHAPASSRASSPPVDSAPLGQSSKPSTDVFGYPPRASTPLRFPSSPPHESISKGPRSSVRPYPFNLQERKSTNASDRPEKDKNATRADTQPRPFSFSQPNPFVTGPRERSRLYTPQPAPLPRNRNLNELQAAPTLGRSTLGGIPPAIEPTKNTDSPGSRARSDTTSEGPDSKLKSLKAAPTLGRSTDWGQVSPSQLVTADSNGRNEPNSGHQLTDYDAEYGPVPEVPSDFPSRPPSSPAHYAWEMEAVHASTPHRLVTQMSTMAQALTQQDKSVKVNSLAESAQASTLAALEKRRRSSVALLAESKKIRREYDTVESNAVPNLRAHKDTYDESGQRSWVPKRPNMKRALEASALGTKRAVESKYPAPVEEEPEPAGQVPPESAVQSRAETLDPAPYGESMQEHQVELDEQPGQAFGHETGHTVPRLPTEIAETPQSTRIRDPYDLATSEVQSHRFASEQSERVTSLKPIDYAYGPPPNQPDANAMQEDEPPVVNATQEGEPALDPVVEPAAPGSQARSSRQTRPDERPTKKFKLAYDLFSNA</sequence>
<feature type="compositionally biased region" description="Basic and acidic residues" evidence="1">
    <location>
        <begin position="707"/>
        <end position="716"/>
    </location>
</feature>
<feature type="compositionally biased region" description="Polar residues" evidence="1">
    <location>
        <begin position="91"/>
        <end position="101"/>
    </location>
</feature>
<protein>
    <submittedName>
        <fullName evidence="2">Uncharacterized protein</fullName>
    </submittedName>
</protein>
<feature type="compositionally biased region" description="Basic and acidic residues" evidence="1">
    <location>
        <begin position="542"/>
        <end position="555"/>
    </location>
</feature>